<dbReference type="EC" id="2.1.1.72" evidence="1"/>
<dbReference type="InterPro" id="IPR029063">
    <property type="entry name" value="SAM-dependent_MTases_sf"/>
</dbReference>
<name>A0A9D5JZ45_9BACT</name>
<dbReference type="GO" id="GO:0008170">
    <property type="term" value="F:N-methyltransferase activity"/>
    <property type="evidence" value="ECO:0007669"/>
    <property type="project" value="InterPro"/>
</dbReference>
<dbReference type="InterPro" id="IPR003356">
    <property type="entry name" value="DNA_methylase_A-5"/>
</dbReference>
<dbReference type="Gene3D" id="3.40.50.150">
    <property type="entry name" value="Vaccinia Virus protein VP39"/>
    <property type="match status" value="1"/>
</dbReference>
<evidence type="ECO:0000313" key="7">
    <source>
        <dbReference type="Proteomes" id="UP000649604"/>
    </source>
</evidence>
<dbReference type="GO" id="GO:0009007">
    <property type="term" value="F:site-specific DNA-methyltransferase (adenine-specific) activity"/>
    <property type="evidence" value="ECO:0007669"/>
    <property type="project" value="UniProtKB-EC"/>
</dbReference>
<evidence type="ECO:0000256" key="4">
    <source>
        <dbReference type="ARBA" id="ARBA00047942"/>
    </source>
</evidence>
<dbReference type="Pfam" id="PF02384">
    <property type="entry name" value="N6_Mtase"/>
    <property type="match status" value="1"/>
</dbReference>
<feature type="domain" description="DNA methylase adenine-specific" evidence="5">
    <location>
        <begin position="342"/>
        <end position="546"/>
    </location>
</feature>
<organism evidence="6 7">
    <name type="scientific">candidate division KSB3 bacterium</name>
    <dbReference type="NCBI Taxonomy" id="2044937"/>
    <lineage>
        <taxon>Bacteria</taxon>
        <taxon>candidate division KSB3</taxon>
    </lineage>
</organism>
<sequence length="675" mass="77384">MSRGVNRNPSATVDAVAHTGSNRNMEHVATYFTALQSCNRAEITEHSLRPELTALLTSIARQVDGQITILHEGKREGQFGAPDFKISRVENIIGYVENKQIGADLEKILKSPQIKKYQQLSENILLTNYLDWIWLRQGKPQRATLCTLAEIDDRRASLDPERAAAVDRLIRSFLSFAPQGIGTPQALARAFALRGKILQEFLAVELQRQQQQDVRGKLFGLYETFQKYVFQALTLEAFADAFAQNLIYGLFLAKLNAATTPITLYNAETFIPTNFELIRELVEFLKVLHRKEYTDIRWVVEEVLTILNTLNLREINAALSFTKPTEGEQADPYAARDPYVYFYEDFLAAYDKRLRKAKGVYYTPPPVVNFIVRAVDDLLRETFGLSQGLADHQRVTVLDFATGTGTFLLEVIRQILGRYPGPQQQEMRRLMIHDHLLHNLYGFEYLLAPYTIAHLKLSQFLHDQGYTLGDEERFQIFLTNTLEPVDPQINIPMLPALTQEARQAQEVKDHPILVIMGNPPYSGHSQNTGDWITGKIKSYYYVDGKKLNEKNPKWLQDDYVKFIRFAQWKMEQVEEGIVAIITNHSFLDNPTFRGMRQSLMQTFDQMYFVDLHGNAKKKEQTPEGGKDENVFDIEQGVASSLLVKKKGLERKIYRADFWGTRENKYTLCLESQLSS</sequence>
<comment type="catalytic activity">
    <reaction evidence="4">
        <text>a 2'-deoxyadenosine in DNA + S-adenosyl-L-methionine = an N(6)-methyl-2'-deoxyadenosine in DNA + S-adenosyl-L-homocysteine + H(+)</text>
        <dbReference type="Rhea" id="RHEA:15197"/>
        <dbReference type="Rhea" id="RHEA-COMP:12418"/>
        <dbReference type="Rhea" id="RHEA-COMP:12419"/>
        <dbReference type="ChEBI" id="CHEBI:15378"/>
        <dbReference type="ChEBI" id="CHEBI:57856"/>
        <dbReference type="ChEBI" id="CHEBI:59789"/>
        <dbReference type="ChEBI" id="CHEBI:90615"/>
        <dbReference type="ChEBI" id="CHEBI:90616"/>
        <dbReference type="EC" id="2.1.1.72"/>
    </reaction>
</comment>
<keyword evidence="3" id="KW-0808">Transferase</keyword>
<evidence type="ECO:0000256" key="3">
    <source>
        <dbReference type="ARBA" id="ARBA00022679"/>
    </source>
</evidence>
<keyword evidence="2 6" id="KW-0489">Methyltransferase</keyword>
<comment type="caution">
    <text evidence="6">The sequence shown here is derived from an EMBL/GenBank/DDBJ whole genome shotgun (WGS) entry which is preliminary data.</text>
</comment>
<dbReference type="SUPFAM" id="SSF53335">
    <property type="entry name" value="S-adenosyl-L-methionine-dependent methyltransferases"/>
    <property type="match status" value="1"/>
</dbReference>
<dbReference type="EMBL" id="WJJP01000645">
    <property type="protein sequence ID" value="MBD3326830.1"/>
    <property type="molecule type" value="Genomic_DNA"/>
</dbReference>
<feature type="non-terminal residue" evidence="6">
    <location>
        <position position="675"/>
    </location>
</feature>
<dbReference type="PANTHER" id="PTHR33841:SF1">
    <property type="entry name" value="DNA METHYLTRANSFERASE A"/>
    <property type="match status" value="1"/>
</dbReference>
<dbReference type="PRINTS" id="PR00507">
    <property type="entry name" value="N12N6MTFRASE"/>
</dbReference>
<proteinExistence type="predicted"/>
<accession>A0A9D5JZ45</accession>
<dbReference type="InterPro" id="IPR050953">
    <property type="entry name" value="N4_N6_ade-DNA_methylase"/>
</dbReference>
<dbReference type="PANTHER" id="PTHR33841">
    <property type="entry name" value="DNA METHYLTRANSFERASE YEEA-RELATED"/>
    <property type="match status" value="1"/>
</dbReference>
<dbReference type="GO" id="GO:0032259">
    <property type="term" value="P:methylation"/>
    <property type="evidence" value="ECO:0007669"/>
    <property type="project" value="UniProtKB-KW"/>
</dbReference>
<protein>
    <recommendedName>
        <fullName evidence="1">site-specific DNA-methyltransferase (adenine-specific)</fullName>
        <ecNumber evidence="1">2.1.1.72</ecNumber>
    </recommendedName>
</protein>
<evidence type="ECO:0000256" key="1">
    <source>
        <dbReference type="ARBA" id="ARBA00011900"/>
    </source>
</evidence>
<dbReference type="AlphaFoldDB" id="A0A9D5JZ45"/>
<evidence type="ECO:0000256" key="2">
    <source>
        <dbReference type="ARBA" id="ARBA00022603"/>
    </source>
</evidence>
<dbReference type="GO" id="GO:0003677">
    <property type="term" value="F:DNA binding"/>
    <property type="evidence" value="ECO:0007669"/>
    <property type="project" value="InterPro"/>
</dbReference>
<evidence type="ECO:0000313" key="6">
    <source>
        <dbReference type="EMBL" id="MBD3326830.1"/>
    </source>
</evidence>
<gene>
    <name evidence="6" type="ORF">GF339_19760</name>
</gene>
<dbReference type="Proteomes" id="UP000649604">
    <property type="component" value="Unassembled WGS sequence"/>
</dbReference>
<reference evidence="6" key="1">
    <citation type="submission" date="2019-11" db="EMBL/GenBank/DDBJ databases">
        <title>Microbial mats filling the niche in hypersaline microbial mats.</title>
        <authorList>
            <person name="Wong H.L."/>
            <person name="Macleod F.I."/>
            <person name="White R.A. III"/>
            <person name="Burns B.P."/>
        </authorList>
    </citation>
    <scope>NUCLEOTIDE SEQUENCE</scope>
    <source>
        <strain evidence="6">Rbin_158</strain>
    </source>
</reference>
<evidence type="ECO:0000259" key="5">
    <source>
        <dbReference type="Pfam" id="PF02384"/>
    </source>
</evidence>